<accession>A0ABS9CPV9</accession>
<evidence type="ECO:0000313" key="7">
    <source>
        <dbReference type="EMBL" id="MCF2653182.1"/>
    </source>
</evidence>
<keyword evidence="5" id="KW-0464">Manganese</keyword>
<evidence type="ECO:0000256" key="2">
    <source>
        <dbReference type="ARBA" id="ARBA00022723"/>
    </source>
</evidence>
<dbReference type="PANTHER" id="PTHR42916">
    <property type="entry name" value="2-SUCCINYL-5-ENOLPYRUVYL-6-HYDROXY-3-CYCLOHEXENE-1-CARBOXYLATE SYNTHASE"/>
    <property type="match status" value="1"/>
</dbReference>
<dbReference type="SUPFAM" id="SSF52518">
    <property type="entry name" value="Thiamin diphosphate-binding fold (THDP-binding)"/>
    <property type="match status" value="2"/>
</dbReference>
<keyword evidence="1 7" id="KW-0808">Transferase</keyword>
<dbReference type="CDD" id="cd07037">
    <property type="entry name" value="TPP_PYR_MenD"/>
    <property type="match status" value="1"/>
</dbReference>
<proteinExistence type="predicted"/>
<evidence type="ECO:0000256" key="5">
    <source>
        <dbReference type="ARBA" id="ARBA00023211"/>
    </source>
</evidence>
<keyword evidence="3" id="KW-0460">Magnesium</keyword>
<dbReference type="PIRSF" id="PIRSF004983">
    <property type="entry name" value="MenD"/>
    <property type="match status" value="1"/>
</dbReference>
<dbReference type="Gene3D" id="3.40.50.970">
    <property type="match status" value="2"/>
</dbReference>
<reference evidence="7 8" key="1">
    <citation type="submission" date="2020-12" db="EMBL/GenBank/DDBJ databases">
        <title>Whole genome sequences of gut porcine anaerobes.</title>
        <authorList>
            <person name="Kubasova T."/>
            <person name="Jahodarova E."/>
            <person name="Rychlik I."/>
        </authorList>
    </citation>
    <scope>NUCLEOTIDE SEQUENCE [LARGE SCALE GENOMIC DNA]</scope>
    <source>
        <strain evidence="7 8">An867</strain>
    </source>
</reference>
<evidence type="ECO:0000256" key="4">
    <source>
        <dbReference type="ARBA" id="ARBA00023052"/>
    </source>
</evidence>
<dbReference type="InterPro" id="IPR029061">
    <property type="entry name" value="THDP-binding"/>
</dbReference>
<dbReference type="PANTHER" id="PTHR42916:SF1">
    <property type="entry name" value="PROTEIN PHYLLO, CHLOROPLASTIC"/>
    <property type="match status" value="1"/>
</dbReference>
<evidence type="ECO:0000313" key="8">
    <source>
        <dbReference type="Proteomes" id="UP001299220"/>
    </source>
</evidence>
<dbReference type="EC" id="2.2.1.9" evidence="7"/>
<dbReference type="InterPro" id="IPR004433">
    <property type="entry name" value="MenaQ_synth_MenD"/>
</dbReference>
<organism evidence="7 8">
    <name type="scientific">Anaeromassilibacillus senegalensis</name>
    <dbReference type="NCBI Taxonomy" id="1673717"/>
    <lineage>
        <taxon>Bacteria</taxon>
        <taxon>Bacillati</taxon>
        <taxon>Bacillota</taxon>
        <taxon>Clostridia</taxon>
        <taxon>Eubacteriales</taxon>
        <taxon>Acutalibacteraceae</taxon>
        <taxon>Anaeromassilibacillus</taxon>
    </lineage>
</organism>
<dbReference type="Gene3D" id="3.40.50.1220">
    <property type="entry name" value="TPP-binding domain"/>
    <property type="match status" value="1"/>
</dbReference>
<comment type="caution">
    <text evidence="7">The sequence shown here is derived from an EMBL/GenBank/DDBJ whole genome shotgun (WGS) entry which is preliminary data.</text>
</comment>
<evidence type="ECO:0000259" key="6">
    <source>
        <dbReference type="Pfam" id="PF02776"/>
    </source>
</evidence>
<keyword evidence="8" id="KW-1185">Reference proteome</keyword>
<dbReference type="Proteomes" id="UP001299220">
    <property type="component" value="Unassembled WGS sequence"/>
</dbReference>
<dbReference type="EMBL" id="JAFBIT010000003">
    <property type="protein sequence ID" value="MCF2653182.1"/>
    <property type="molecule type" value="Genomic_DNA"/>
</dbReference>
<keyword evidence="4" id="KW-0786">Thiamine pyrophosphate</keyword>
<dbReference type="RefSeq" id="WP_235324200.1">
    <property type="nucleotide sequence ID" value="NZ_JAFBIT010000003.1"/>
</dbReference>
<sequence length="627" mass="70537">MYTKIKNVQILVSLLKQHNIRHLVLSAGTRHVPLAHSVENDEFFKCYSIVDERSAGYFALGLAKELGEPVAIACTSSTATCNYVPPIAEAYYQKVPLLVLTGDRDPYLLDQLEDQMINQVDMYKNFCKKCVSLPIVETEKDIWYCQRLINEAILELDHHGKGPVQINFPINQSIEDIADASVPELPMYNKIERCEVGKAQEKWLEKAAKLKKAKRILVVCGSAVPASESLKNSMDAFAERYNCVISTEYLSNVHCKNELNTYLVCEAITANVLKKMGPDVVIFFGGNFISRIKVMLRVIKDTCESWVINDDGAIVDPFQNLTNVFECSPEYFFDFFAEANPKGKNDRELHDEFVCLRDKINMPDVDKLAQRVNQLAIGDAKFKKLPPPEGKDLLSENYLSAFLAIYKLSKVIPNDSLLHLSILNSTRIMQMFDLDNSIAVYSNIGTDGIDGSMSTFLGQSIMHPDKQCFLVIGDLSFFYDMNSIGIRHIGSNVHILLVNNGGGAEFYFSMGPERLPNIDMHISAAHQNSAKNWVLSNNFRYLTAANADQFAEVLPKFISTDEDKPVVLEIFTNKADDIKVLKGFRRLIHQENLADKVKTNPVVQQIVQTEAGQSVKNIIKSGLKKFF</sequence>
<feature type="domain" description="Thiamine pyrophosphate enzyme N-terminal TPP-binding" evidence="6">
    <location>
        <begin position="8"/>
        <end position="122"/>
    </location>
</feature>
<evidence type="ECO:0000256" key="3">
    <source>
        <dbReference type="ARBA" id="ARBA00022842"/>
    </source>
</evidence>
<evidence type="ECO:0000256" key="1">
    <source>
        <dbReference type="ARBA" id="ARBA00022679"/>
    </source>
</evidence>
<keyword evidence="2" id="KW-0479">Metal-binding</keyword>
<protein>
    <submittedName>
        <fullName evidence="7">2-succinyl-5-enolpyruvyl-6-hydroxy-3-cyclohexene-1-carboxylic-acid synthase</fullName>
        <ecNumber evidence="7">2.2.1.9</ecNumber>
    </submittedName>
</protein>
<dbReference type="NCBIfam" id="TIGR00173">
    <property type="entry name" value="menD"/>
    <property type="match status" value="1"/>
</dbReference>
<dbReference type="Pfam" id="PF02776">
    <property type="entry name" value="TPP_enzyme_N"/>
    <property type="match status" value="1"/>
</dbReference>
<dbReference type="GO" id="GO:0070204">
    <property type="term" value="F:2-succinyl-5-enolpyruvyl-6-hydroxy-3-cyclohexene-1-carboxylic-acid synthase activity"/>
    <property type="evidence" value="ECO:0007669"/>
    <property type="project" value="UniProtKB-EC"/>
</dbReference>
<dbReference type="InterPro" id="IPR012001">
    <property type="entry name" value="Thiamin_PyroP_enz_TPP-bd_dom"/>
</dbReference>
<gene>
    <name evidence="7" type="primary">menD</name>
    <name evidence="7" type="ORF">JQM67_11275</name>
</gene>
<name>A0ABS9CPV9_9FIRM</name>